<comment type="caution">
    <text evidence="3">The sequence shown here is derived from an EMBL/GenBank/DDBJ whole genome shotgun (WGS) entry which is preliminary data.</text>
</comment>
<evidence type="ECO:0000256" key="1">
    <source>
        <dbReference type="SAM" id="MobiDB-lite"/>
    </source>
</evidence>
<dbReference type="RefSeq" id="WP_247245516.1">
    <property type="nucleotide sequence ID" value="NZ_JALJRA010000016.1"/>
</dbReference>
<dbReference type="EMBL" id="JBEPLJ010000015">
    <property type="protein sequence ID" value="MET3587654.1"/>
    <property type="molecule type" value="Genomic_DNA"/>
</dbReference>
<feature type="region of interest" description="Disordered" evidence="1">
    <location>
        <begin position="124"/>
        <end position="148"/>
    </location>
</feature>
<accession>A0ABV2HAT5</accession>
<keyword evidence="4" id="KW-1185">Reference proteome</keyword>
<organism evidence="3 4">
    <name type="scientific">Pseudorhizobium tarimense</name>
    <dbReference type="NCBI Taxonomy" id="1079109"/>
    <lineage>
        <taxon>Bacteria</taxon>
        <taxon>Pseudomonadati</taxon>
        <taxon>Pseudomonadota</taxon>
        <taxon>Alphaproteobacteria</taxon>
        <taxon>Hyphomicrobiales</taxon>
        <taxon>Rhizobiaceae</taxon>
        <taxon>Rhizobium/Agrobacterium group</taxon>
        <taxon>Pseudorhizobium</taxon>
    </lineage>
</organism>
<dbReference type="Proteomes" id="UP001549031">
    <property type="component" value="Unassembled WGS sequence"/>
</dbReference>
<proteinExistence type="predicted"/>
<sequence length="148" mass="16092">MAYRTDDVFSFAAFDPAKMTDSFREFAEKGAAQSREAYARMKAAAEDATKTAETTMQSAQAGSVEIGLKAIEALRTNADLSLSHVESLLGLKSVAEFLELQTTYIRKQAELTVEQAKSIQDATRKMADAVSQPSREAAEKAMSAFKPV</sequence>
<gene>
    <name evidence="3" type="ORF">ABID21_003782</name>
</gene>
<dbReference type="InterPro" id="IPR018968">
    <property type="entry name" value="Phasin"/>
</dbReference>
<name>A0ABV2HAT5_9HYPH</name>
<feature type="domain" description="Phasin" evidence="2">
    <location>
        <begin position="41"/>
        <end position="135"/>
    </location>
</feature>
<evidence type="ECO:0000259" key="2">
    <source>
        <dbReference type="Pfam" id="PF09361"/>
    </source>
</evidence>
<evidence type="ECO:0000313" key="3">
    <source>
        <dbReference type="EMBL" id="MET3587654.1"/>
    </source>
</evidence>
<dbReference type="Pfam" id="PF09361">
    <property type="entry name" value="Phasin_2"/>
    <property type="match status" value="1"/>
</dbReference>
<evidence type="ECO:0000313" key="4">
    <source>
        <dbReference type="Proteomes" id="UP001549031"/>
    </source>
</evidence>
<reference evidence="3 4" key="1">
    <citation type="submission" date="2024-06" db="EMBL/GenBank/DDBJ databases">
        <title>Genomic Encyclopedia of Type Strains, Phase IV (KMG-IV): sequencing the most valuable type-strain genomes for metagenomic binning, comparative biology and taxonomic classification.</title>
        <authorList>
            <person name="Goeker M."/>
        </authorList>
    </citation>
    <scope>NUCLEOTIDE SEQUENCE [LARGE SCALE GENOMIC DNA]</scope>
    <source>
        <strain evidence="3 4">DSM 105042</strain>
    </source>
</reference>
<protein>
    <submittedName>
        <fullName evidence="3">Phasin</fullName>
    </submittedName>
</protein>